<accession>A0ABQ0LGS1</accession>
<keyword evidence="2" id="KW-1185">Reference proteome</keyword>
<proteinExistence type="predicted"/>
<name>A0ABQ0LGS1_MYCCL</name>
<reference evidence="1" key="1">
    <citation type="submission" date="2014-09" db="EMBL/GenBank/DDBJ databases">
        <title>Genome sequence of the luminous mushroom Mycena chlorophos for searching fungal bioluminescence genes.</title>
        <authorList>
            <person name="Tanaka Y."/>
            <person name="Kasuga D."/>
            <person name="Oba Y."/>
            <person name="Hase S."/>
            <person name="Sato K."/>
            <person name="Oba Y."/>
            <person name="Sakakibara Y."/>
        </authorList>
    </citation>
    <scope>NUCLEOTIDE SEQUENCE</scope>
</reference>
<protein>
    <recommendedName>
        <fullName evidence="3">GPI anchored protein</fullName>
    </recommendedName>
</protein>
<evidence type="ECO:0000313" key="2">
    <source>
        <dbReference type="Proteomes" id="UP000815677"/>
    </source>
</evidence>
<organism evidence="1 2">
    <name type="scientific">Mycena chlorophos</name>
    <name type="common">Agaric fungus</name>
    <name type="synonym">Agaricus chlorophos</name>
    <dbReference type="NCBI Taxonomy" id="658473"/>
    <lineage>
        <taxon>Eukaryota</taxon>
        <taxon>Fungi</taxon>
        <taxon>Dikarya</taxon>
        <taxon>Basidiomycota</taxon>
        <taxon>Agaricomycotina</taxon>
        <taxon>Agaricomycetes</taxon>
        <taxon>Agaricomycetidae</taxon>
        <taxon>Agaricales</taxon>
        <taxon>Marasmiineae</taxon>
        <taxon>Mycenaceae</taxon>
        <taxon>Mycena</taxon>
    </lineage>
</organism>
<dbReference type="EMBL" id="DF846370">
    <property type="protein sequence ID" value="GAT50309.1"/>
    <property type="molecule type" value="Genomic_DNA"/>
</dbReference>
<evidence type="ECO:0008006" key="3">
    <source>
        <dbReference type="Google" id="ProtNLM"/>
    </source>
</evidence>
<sequence>MVAPDADRCAALLPGCAPIYTQSAFCLDVLPRPTFHLLFQLFFRCLSSLVPGELVPFLSVFNTIPAIMSRLAFVLSSALIAAKLAAAAPTPDLVTLMFPVADTEPLSAVVLGVDASGHTTYEVEALATMDGSTLSSFTATATVVAGSDYLSVGETAAYAPASAMVLNGLSCSMGSDGANCEIETLVSANTFSTITASIPVASLQNEVLDVAVNSTGSAAGSTNSGASSPASSGASTAASSAASGASSAGQPSPTKSSAVGMKGGIGAAMTIAALIGTALML</sequence>
<dbReference type="Proteomes" id="UP000815677">
    <property type="component" value="Unassembled WGS sequence"/>
</dbReference>
<gene>
    <name evidence="1" type="ORF">MCHLO_07563</name>
</gene>
<evidence type="ECO:0000313" key="1">
    <source>
        <dbReference type="EMBL" id="GAT50309.1"/>
    </source>
</evidence>